<comment type="caution">
    <text evidence="1">The sequence shown here is derived from an EMBL/GenBank/DDBJ whole genome shotgun (WGS) entry which is preliminary data.</text>
</comment>
<gene>
    <name evidence="1" type="ORF">T310_1689</name>
</gene>
<dbReference type="RefSeq" id="XP_013330868.1">
    <property type="nucleotide sequence ID" value="XM_013475414.1"/>
</dbReference>
<evidence type="ECO:0000313" key="2">
    <source>
        <dbReference type="Proteomes" id="UP000053958"/>
    </source>
</evidence>
<dbReference type="GeneID" id="25314040"/>
<sequence>MHFNIRAYHLEQHALPTYPQRPIINIVINIPERPQEAENRRLNRGFLKMHVQISLEIVIREHRVSAQKRDSPHELYASCIIDHDTWIRDYQEQESTLRHMESTLMNENLLSVPLPRMSPYFPGHADKSPANAVVPAVIEDNGCKGRDAEFHDPECRKLMTTILQWIRDTEPDKYSTPITPLPNSYEASGFINTHCP</sequence>
<keyword evidence="2" id="KW-1185">Reference proteome</keyword>
<evidence type="ECO:0000313" key="1">
    <source>
        <dbReference type="EMBL" id="KKA24256.1"/>
    </source>
</evidence>
<dbReference type="EMBL" id="LASV01000070">
    <property type="protein sequence ID" value="KKA24256.1"/>
    <property type="molecule type" value="Genomic_DNA"/>
</dbReference>
<dbReference type="AlphaFoldDB" id="A0A0F4Z2F0"/>
<proteinExistence type="predicted"/>
<name>A0A0F4Z2F0_RASE3</name>
<organism evidence="1 2">
    <name type="scientific">Rasamsonia emersonii (strain ATCC 16479 / CBS 393.64 / IMI 116815)</name>
    <dbReference type="NCBI Taxonomy" id="1408163"/>
    <lineage>
        <taxon>Eukaryota</taxon>
        <taxon>Fungi</taxon>
        <taxon>Dikarya</taxon>
        <taxon>Ascomycota</taxon>
        <taxon>Pezizomycotina</taxon>
        <taxon>Eurotiomycetes</taxon>
        <taxon>Eurotiomycetidae</taxon>
        <taxon>Eurotiales</taxon>
        <taxon>Trichocomaceae</taxon>
        <taxon>Rasamsonia</taxon>
    </lineage>
</organism>
<accession>A0A0F4Z2F0</accession>
<dbReference type="Proteomes" id="UP000053958">
    <property type="component" value="Unassembled WGS sequence"/>
</dbReference>
<reference evidence="1 2" key="1">
    <citation type="submission" date="2015-04" db="EMBL/GenBank/DDBJ databases">
        <authorList>
            <person name="Heijne W.H."/>
            <person name="Fedorova N.D."/>
            <person name="Nierman W.C."/>
            <person name="Vollebregt A.W."/>
            <person name="Zhao Z."/>
            <person name="Wu L."/>
            <person name="Kumar M."/>
            <person name="Stam H."/>
            <person name="van den Berg M.A."/>
            <person name="Pel H.J."/>
        </authorList>
    </citation>
    <scope>NUCLEOTIDE SEQUENCE [LARGE SCALE GENOMIC DNA]</scope>
    <source>
        <strain evidence="1 2">CBS 393.64</strain>
    </source>
</reference>
<protein>
    <submittedName>
        <fullName evidence="1">Uncharacterized protein</fullName>
    </submittedName>
</protein>